<keyword evidence="2" id="KW-1185">Reference proteome</keyword>
<dbReference type="AlphaFoldDB" id="A0AA88AJU3"/>
<comment type="caution">
    <text evidence="1">The sequence shown here is derived from an EMBL/GenBank/DDBJ whole genome shotgun (WGS) entry which is preliminary data.</text>
</comment>
<reference evidence="1" key="1">
    <citation type="submission" date="2023-07" db="EMBL/GenBank/DDBJ databases">
        <title>draft genome sequence of fig (Ficus carica).</title>
        <authorList>
            <person name="Takahashi T."/>
            <person name="Nishimura K."/>
        </authorList>
    </citation>
    <scope>NUCLEOTIDE SEQUENCE</scope>
</reference>
<proteinExistence type="predicted"/>
<dbReference type="EMBL" id="BTGU01000045">
    <property type="protein sequence ID" value="GMN53235.1"/>
    <property type="molecule type" value="Genomic_DNA"/>
</dbReference>
<sequence>MSSRVIVEIKAQVLRSSSVVKLKSRGALKLANPGDRRPPEAPRSITCKPYCLTREI</sequence>
<evidence type="ECO:0000313" key="1">
    <source>
        <dbReference type="EMBL" id="GMN53235.1"/>
    </source>
</evidence>
<organism evidence="1 2">
    <name type="scientific">Ficus carica</name>
    <name type="common">Common fig</name>
    <dbReference type="NCBI Taxonomy" id="3494"/>
    <lineage>
        <taxon>Eukaryota</taxon>
        <taxon>Viridiplantae</taxon>
        <taxon>Streptophyta</taxon>
        <taxon>Embryophyta</taxon>
        <taxon>Tracheophyta</taxon>
        <taxon>Spermatophyta</taxon>
        <taxon>Magnoliopsida</taxon>
        <taxon>eudicotyledons</taxon>
        <taxon>Gunneridae</taxon>
        <taxon>Pentapetalae</taxon>
        <taxon>rosids</taxon>
        <taxon>fabids</taxon>
        <taxon>Rosales</taxon>
        <taxon>Moraceae</taxon>
        <taxon>Ficeae</taxon>
        <taxon>Ficus</taxon>
    </lineage>
</organism>
<name>A0AA88AJU3_FICCA</name>
<gene>
    <name evidence="1" type="ORF">TIFTF001_022380</name>
</gene>
<dbReference type="Gramene" id="FCD_00038011-RA">
    <property type="protein sequence ID" value="FCD_00038011-RA:cds"/>
    <property type="gene ID" value="FCD_00038011"/>
</dbReference>
<evidence type="ECO:0000313" key="2">
    <source>
        <dbReference type="Proteomes" id="UP001187192"/>
    </source>
</evidence>
<dbReference type="Proteomes" id="UP001187192">
    <property type="component" value="Unassembled WGS sequence"/>
</dbReference>
<accession>A0AA88AJU3</accession>
<protein>
    <submittedName>
        <fullName evidence="1">Uncharacterized protein</fullName>
    </submittedName>
</protein>